<dbReference type="CDD" id="cd11304">
    <property type="entry name" value="Cadherin_repeat"/>
    <property type="match status" value="1"/>
</dbReference>
<evidence type="ECO:0000313" key="7">
    <source>
        <dbReference type="Proteomes" id="UP000295506"/>
    </source>
</evidence>
<name>A0A126QM78_9BACT</name>
<dbReference type="PANTHER" id="PTHR14139:SF2">
    <property type="entry name" value="CALSYNTENIN-1"/>
    <property type="match status" value="1"/>
</dbReference>
<dbReference type="Pfam" id="PF17963">
    <property type="entry name" value="Big_9"/>
    <property type="match status" value="6"/>
</dbReference>
<accession>A0A126QM78</accession>
<dbReference type="GO" id="GO:0016020">
    <property type="term" value="C:membrane"/>
    <property type="evidence" value="ECO:0007669"/>
    <property type="project" value="InterPro"/>
</dbReference>
<feature type="region of interest" description="Disordered" evidence="1">
    <location>
        <begin position="2728"/>
        <end position="2748"/>
    </location>
</feature>
<dbReference type="Gene3D" id="3.40.50.410">
    <property type="entry name" value="von Willebrand factor, type A domain"/>
    <property type="match status" value="1"/>
</dbReference>
<dbReference type="InterPro" id="IPR011049">
    <property type="entry name" value="Serralysin-like_metalloprot_C"/>
</dbReference>
<dbReference type="Pfam" id="PF17803">
    <property type="entry name" value="Cadherin_4"/>
    <property type="match status" value="11"/>
</dbReference>
<feature type="domain" description="Cadherin" evidence="3">
    <location>
        <begin position="1922"/>
        <end position="2022"/>
    </location>
</feature>
<dbReference type="SUPFAM" id="SSF51120">
    <property type="entry name" value="beta-Roll"/>
    <property type="match status" value="1"/>
</dbReference>
<feature type="region of interest" description="Disordered" evidence="1">
    <location>
        <begin position="598"/>
        <end position="617"/>
    </location>
</feature>
<dbReference type="NCBIfam" id="TIGR01965">
    <property type="entry name" value="VCBS_repeat"/>
    <property type="match status" value="16"/>
</dbReference>
<dbReference type="SUPFAM" id="SSF53300">
    <property type="entry name" value="vWA-like"/>
    <property type="match status" value="1"/>
</dbReference>
<evidence type="ECO:0000313" key="6">
    <source>
        <dbReference type="Proteomes" id="UP000055611"/>
    </source>
</evidence>
<dbReference type="InterPro" id="IPR002126">
    <property type="entry name" value="Cadherin-like_dom"/>
</dbReference>
<evidence type="ECO:0000259" key="2">
    <source>
        <dbReference type="PROSITE" id="PS50234"/>
    </source>
</evidence>
<dbReference type="InterPro" id="IPR002035">
    <property type="entry name" value="VWF_A"/>
</dbReference>
<evidence type="ECO:0000256" key="1">
    <source>
        <dbReference type="SAM" id="MobiDB-lite"/>
    </source>
</evidence>
<feature type="region of interest" description="Disordered" evidence="1">
    <location>
        <begin position="1558"/>
        <end position="1587"/>
    </location>
</feature>
<evidence type="ECO:0000313" key="5">
    <source>
        <dbReference type="EMBL" id="TDT91995.1"/>
    </source>
</evidence>
<dbReference type="InterPro" id="IPR036465">
    <property type="entry name" value="vWFA_dom_sf"/>
</dbReference>
<dbReference type="InterPro" id="IPR040853">
    <property type="entry name" value="RapA2_cadherin-like"/>
</dbReference>
<dbReference type="RefSeq" id="WP_066802144.1">
    <property type="nucleotide sequence ID" value="NZ_CP014206.1"/>
</dbReference>
<dbReference type="GO" id="GO:0007156">
    <property type="term" value="P:homophilic cell adhesion via plasma membrane adhesion molecules"/>
    <property type="evidence" value="ECO:0007669"/>
    <property type="project" value="InterPro"/>
</dbReference>
<gene>
    <name evidence="4" type="ORF">AWY79_07645</name>
    <name evidence="5" type="ORF">EDC59_101398</name>
</gene>
<dbReference type="Gene3D" id="2.60.40.10">
    <property type="entry name" value="Immunoglobulins"/>
    <property type="match status" value="5"/>
</dbReference>
<feature type="compositionally biased region" description="Low complexity" evidence="1">
    <location>
        <begin position="2729"/>
        <end position="2747"/>
    </location>
</feature>
<evidence type="ECO:0000259" key="3">
    <source>
        <dbReference type="PROSITE" id="PS50268"/>
    </source>
</evidence>
<dbReference type="OrthoDB" id="5454111at2"/>
<dbReference type="Gene3D" id="2.60.40.1200">
    <property type="match status" value="2"/>
</dbReference>
<dbReference type="PANTHER" id="PTHR14139">
    <property type="entry name" value="CALSYNTENIN"/>
    <property type="match status" value="1"/>
</dbReference>
<dbReference type="Proteomes" id="UP000055611">
    <property type="component" value="Chromosome"/>
</dbReference>
<dbReference type="KEGG" id="dej:AWY79_07645"/>
<dbReference type="Gene3D" id="2.60.40.60">
    <property type="entry name" value="Cadherins"/>
    <property type="match status" value="1"/>
</dbReference>
<reference evidence="4 6" key="1">
    <citation type="journal article" date="2016" name="Front. Microbiol.">
        <title>Genome Sequence of the Piezophilic, Mesophilic Sulfate-Reducing Bacterium Desulfovibrio indicus J2T.</title>
        <authorList>
            <person name="Cao J."/>
            <person name="Maignien L."/>
            <person name="Shao Z."/>
            <person name="Alain K."/>
            <person name="Jebbar M."/>
        </authorList>
    </citation>
    <scope>NUCLEOTIDE SEQUENCE [LARGE SCALE GENOMIC DNA]</scope>
    <source>
        <strain evidence="4 6">J2</strain>
    </source>
</reference>
<reference evidence="5 7" key="2">
    <citation type="submission" date="2019-03" db="EMBL/GenBank/DDBJ databases">
        <title>Genomic Encyclopedia of Type Strains, Phase IV (KMG-IV): sequencing the most valuable type-strain genomes for metagenomic binning, comparative biology and taxonomic classification.</title>
        <authorList>
            <person name="Goeker M."/>
        </authorList>
    </citation>
    <scope>NUCLEOTIDE SEQUENCE [LARGE SCALE GENOMIC DNA]</scope>
    <source>
        <strain evidence="5 7">DSM 101483</strain>
    </source>
</reference>
<dbReference type="NCBIfam" id="NF012211">
    <property type="entry name" value="tand_rpt_95"/>
    <property type="match status" value="6"/>
</dbReference>
<proteinExistence type="predicted"/>
<evidence type="ECO:0000313" key="4">
    <source>
        <dbReference type="EMBL" id="AMK10994.1"/>
    </source>
</evidence>
<dbReference type="GO" id="GO:0005509">
    <property type="term" value="F:calcium ion binding"/>
    <property type="evidence" value="ECO:0007669"/>
    <property type="project" value="InterPro"/>
</dbReference>
<dbReference type="CDD" id="cd00198">
    <property type="entry name" value="vWFA"/>
    <property type="match status" value="1"/>
</dbReference>
<protein>
    <submittedName>
        <fullName evidence="5">VCBS repeat-containing protein</fullName>
    </submittedName>
</protein>
<dbReference type="Proteomes" id="UP000295506">
    <property type="component" value="Unassembled WGS sequence"/>
</dbReference>
<feature type="compositionally biased region" description="Low complexity" evidence="1">
    <location>
        <begin position="1558"/>
        <end position="1572"/>
    </location>
</feature>
<dbReference type="Pfam" id="PF13519">
    <property type="entry name" value="VWA_2"/>
    <property type="match status" value="1"/>
</dbReference>
<organism evidence="5 7">
    <name type="scientific">Pseudodesulfovibrio indicus</name>
    <dbReference type="NCBI Taxonomy" id="1716143"/>
    <lineage>
        <taxon>Bacteria</taxon>
        <taxon>Pseudomonadati</taxon>
        <taxon>Thermodesulfobacteriota</taxon>
        <taxon>Desulfovibrionia</taxon>
        <taxon>Desulfovibrionales</taxon>
        <taxon>Desulfovibrionaceae</taxon>
    </lineage>
</organism>
<dbReference type="Gene3D" id="2.60.40.3440">
    <property type="match status" value="4"/>
</dbReference>
<feature type="region of interest" description="Disordered" evidence="1">
    <location>
        <begin position="2589"/>
        <end position="2612"/>
    </location>
</feature>
<dbReference type="PROSITE" id="PS50268">
    <property type="entry name" value="CADHERIN_2"/>
    <property type="match status" value="1"/>
</dbReference>
<dbReference type="InterPro" id="IPR013783">
    <property type="entry name" value="Ig-like_fold"/>
</dbReference>
<sequence length="4481" mass="470960">MAEPTTRSLHVSLPGTGKIQSYTLSPDIPVQFDFDLSSAEFVGKDGSLEIAIEGGGTVILENYQELADSGSLPSFVMLGGEVVAGDVYLFAFEGADQTAEDLETAAGANGGGSGAGEYSDDAGAMFDGLTALGGQGDAFAAYTPLTAAGVLGNVPPIANDDTAAIAEEGDADFDLGRNVMFVDGEQAYLDALAQIEGGDLPGHVSEYFPLASGGGFFIYYPNPPQTPGVIEGNVMDNDVDVDGTQALMRMVTIDHVGENHDGVDTPPVEVQGDDTVIMGKYGVLIIDSDGHWEYTLNQDWADVLNEGDTYDEVFEYTIVDGVGGESNSATLTITVTGTNDMPVAHDDMNVQAVETGDSEGYGLHASVYDPDLGEGGSQVDVHDEEAHDYHDASNTTVHGNVLAGDDAGGVADTDVDGGDSPDGQSMFVVGVYSHATQTVDYDLPGEGNSGFVPADGQTYDVAQVDPNGEVSVHGQFGTLTIHTDGSYDYQLYTADDGEAYDALNALNYNSEDNVDQFTYGIMDDSGAFSYANISFTVNGANDAPVAYADENSVVEFGIKNMEDQDYTGLVSGNVILGEDNGAGKDTDVDDTEMFVSSVSSENTEENGSLYTDDNMDPDASVTINGQYGTLTIHADGTYDYQLQNEWDSVQKLNEDDHPQDIFTYTVTNGYADGVYSNTATLTITVHGSNDAPEATNDVGFAKEEGFYTDGFDANGNVIDGILGVVGHDSDVDSDTLTVIHVDSNDVPANSENVAETGETSIAGEYGVLYIQSDGTYRYELNDNAENVQKLNVNDVKTDTFTYTISDEQGGTASAELTIHVNGSDDAPVAVDDVKYGSIVEAGVDEAGDNVAGGNVLTNDADIDNAHSSLYVISAGAGEEGTPGSSLVMPLFGTTITGTYGKLTIYNNGTYKYVLNDNDSDTQALAQDEIAYDEFHYTVNDPLLANDTATLSIQIIGSNDAAVIGGVDTGTMTEDLNVSLDGMLTADGTLTATDVDNTDNVFRAITEPVTDTHGGKFTMDASGNWHYEVSNASVQSMGNDDSYTSEFTVQSEDGTSHTVTVTVNGVNDAPIANDDAGLAKEEGFYTDGFDAHGNVIDGILGVVGHDSDVEGDTLSVTHVDSNDVSGNSEDVAETGETSIAGEYGVLYIQSDGTYRYELNDNAENVQKLNVDDVKTDTFTYTITDDNGGYASAKLVIHVNGSDDAPVAVDDVKYGSIVEAGVDEAGDNVAGGNVLTNDADIDNAHSSLYVISAGAGAEGASGNALVMPLFGTTINGTYGKLTIYNNGTYKYVLNDNDSDTQALAQDEIAYDEFHYTVNDPLLANDTATLSIQIIGTNDAAEIGGVDTGTMTEDFQVVNSMLTADGTLTASDVDNADNVFKAITEPLVDSHGGKFTMDASGTWHYEVSNASVQGMGTGEKYTSDFTVQSEDGTTHTVTVTVNGVNDAPIAKDDNLGNVDEGAGTAVSLGYVGDDNGNGADYDIDVNDSITSYSPYGDLPAGVTLTPDGQVLFDASDPAYNNLAEGHSLTVTFQYVANDGEADSAPATVTFTVTGTNDGATIDTSTLGDTDTGSVTEIDWSNDDPNKTDDFQASDENPAAQYDQFGNLVVEPAAETLHAEGHLTVSDPDDHSVGTPVDTVDEATLAPTVTHNGTEYTGSFDANGDYSITTDEGGTFTIKADGSWSYDIDNTLDVVQQLGDNQSFTETFTVESQDGTANHDVTVTVNGTNDAPVITNVSAPVEDFEDGASGWTDNTVTETSGAFTDFLGRFGKGDATEKTFEVAEGADKATIEFDVYEIDSWTLSNNTSWGYDVLTFTVNGNNVDIPLERSLRDDSTIDNTDRSGTITVDGTVIHWTFSAVTDGTQNLGFAGYEDQIHHVTITVENPGDTITLGLGSNLNEPLNNESFGIDNVAVNSIDGNGDVILTIDENVPGSVAVAQLESTDVEGQAVHYVIDQVLDADGNDVTADGLFIVDGDKILTADGVAFDYEASSKYTVTVSPVDSQGAIGQDVDITINIGDVNEPPSGEDFTMHVGLGGAPVPFLGEDATDPSDDHVSDPEDDYQALDVLITDLPDHGTLFDGDGNPVELDDLNSTHYDLNELTYVPDSEGIDGVLLGSRNSGDAEINNWGEWSDSQTRILKLDTDGDGNDDVIIKTQINQDQALKQYAEPNASHIGHGIANADHNGLDAGETITITFDGADVSYAEVGFSGLGSYFDPGSDQKAFATWEAYSDGVLVASGEVNNGMINGVFTDGGSGGDIYQTMVIDSSLLGEGVTFDQLIFGTVEHGDGNYSNWELSYVDVEFSSSDSFNYTPVDSEGLTDPNGPSTVTIDILPDAPVNQDPTAVDDTASVFEPNDLTPADTYADSVSANVLSNDIDPDNTEGEMSLTALTYKDSDGHETVIDFVNNTITVDGGAAEPYSGSFATEYGVLTIKADGSYTYQATDDTLRPGDAPTETFTYTMTDGDTVDNDATAQTADLVITVNGLNDAPVDGNETVSTAEDTDKSGNLLENASDVDGDSLHIDSFQVAGDSETHQAGDKVTINGVGTIQIDANGDYTFEPADDFNGDMPQITYTVSDGNLTDTSTLDIEVTPVNDAPVDDNETVSTAEDTDKSGNLLDNASDVDGDSLHIDSFQVAGDSETHEAGDKVTINGVGTIQIDANGDYTFEPADGFNGDVPQITYTVSDGNLTDTSTLDIEVTPVNDAPVDDNETVSVTEPDGVLNTAEVAQGNVLDNTVDPDNSDNTPNDDTPSLTSLTYTAADGTVTVVDFTNDTITVDGQESAYNGSFATDYGTLQITSNGDYTFTAAEEGLVQDYDPKEVITYTMSDEGGLTDTSTLTITVEGLNDAPVAGDDTFGSIAEGSTGTAANGLHLVGNVGTNDDDVDTIGDAAHAPDTLTYSAVDDLPAGVTMDADGNVYFDATDSAYNHLAAGETKTVSFEYQVDDGKGGTDTATAEFTVTGTNDGPTLDLSAGQVVYVDHEASYHNMLGIYEMADGVPVNPEIIMEDVQDATPGEVLTTYGDGADLHYFLVDVQNGATPQGTPSFQWNDTTGEWDVVFTDDQGHQTTYNVHFDNMDLNPNETEATFGDDPNHDYEVEVDDQLVDGYKTPGDDDDFDDILADEQPGAAGPDSGPVVFTEGDGPVHVTGAVDISDVDSDNMSSITITYTPMEGDILSMDTTGFDDKGQVYNEEDGTVTWTIEGVASKADYEAMLQTLTFSNNSDNPLADNPSTEDIENLREYTITVYDDHGEPSNSAVASVKVIAVNDGPDAVDDGSAAAPLTVEEDGSLFVNVLGNDTDPEGDQLTITDFDQNVYDGNNNLIGTVTMETNDLGQTGLVFTPVGDYNGPAQFEYTVSDGELEDTATVTIQVTPVNDGPDAVDDGSAENPLTVEEDGSLFVNVLGNDTDPEGDQLTITDFDQNVYDGNNNLIGTVTMETNDLGQTGLVFTPVGDYNGPAQFEYTVSDGELEDTATVTIQVTPVNDGPDAVDDGSAADPLTLDEDGSLFVNVLGNDTDPEGDQLTITDFDQNVYDGNNNLIGTVTMETNDLGQTGLVFTPVGDYNGPAQFEYTVSDGELEDTATVTIQVTPVNDGPDAVDDGSAADPLTLDEDGSLFVNVLGNDTDPEGDPLTITDYDHNVYDGNNNLIGTVTMETNDLGQTGLVFTPEDGYTGPAQFEYTVSDGKLTDSATVTLDVISTNHDPVTSPDLFQDLPGTANDINVVTEGGTNFESNPVNYLLIVDTSGSMSTHDRIGEAKAALYQMLDSLQEQVNISGGSVKVGLIDFDGNTEGKTITLTGDPATTGYQEGINFISGFDAYGSTNYEAAFQAANNWVTNESNGIDTEVIFMSDGAPNNTHNWQDDLATLHSNTHVTGVGIEMGSDSMKYINQVNEDGNGINLDNPKDLNGLLQDILTVTSTEGTTATGNVLDNDTDPDGDDLTVVGIALGDEANHGLFTDLSDVGSGADDADTAVVTGTYGTLTISANGVYTYVPDQPAADALSTGESRTESFTYQVSDGHGGTAEETVSFMINGADDAPVAVNDVYAGMQLTPGYHNTPVIDETNFNGTISDGVYHGDGFTISAESIHDGFIFNYWDDANVAKVGTGGLGVNNPGEPGGDETNNIDGYYDEDMIITFERPQATVTITLGDIQGKSDTPSFHVEGGTGTYSKGVFTATGNITSITIGANDDKHDSFYLESLNATAVASSVDWVSATMTPSTLTGNVLLNDFDAEDVDHVQTHGTGTELTVLGASGADGYVSLADATTDGSATSGVIHGQYGDLTLHTDGHFEYHVDSTLINSVNGPGVETFEYQITDSDGMTSMATLEFPITVAGDSSVVVGTTGNDILLGDDGDNILFGLSGDDNVFISSGHDTVTLGEGADTITIDPSYLNGGDGTMTVTDFHQGEDLFAIDHLIGDGKVSVEVSTSGVNNSDLNLVFTDLDGQHDMTVILQGVNPDMNHIPDTPEPISTGDDLNTLIQSIINSGGNHSS</sequence>
<dbReference type="PROSITE" id="PS50234">
    <property type="entry name" value="VWFA"/>
    <property type="match status" value="1"/>
</dbReference>
<dbReference type="SMART" id="SM00327">
    <property type="entry name" value="VWA"/>
    <property type="match status" value="1"/>
</dbReference>
<dbReference type="EMBL" id="SOBK01000001">
    <property type="protein sequence ID" value="TDT91995.1"/>
    <property type="molecule type" value="Genomic_DNA"/>
</dbReference>
<dbReference type="EMBL" id="CP014206">
    <property type="protein sequence ID" value="AMK10994.1"/>
    <property type="molecule type" value="Genomic_DNA"/>
</dbReference>
<keyword evidence="6" id="KW-1185">Reference proteome</keyword>
<dbReference type="InterPro" id="IPR010221">
    <property type="entry name" value="VCBS_dom"/>
</dbReference>
<feature type="domain" description="VWFA" evidence="2">
    <location>
        <begin position="3728"/>
        <end position="3908"/>
    </location>
</feature>